<dbReference type="EMBL" id="BAAALS010000018">
    <property type="protein sequence ID" value="GAA1763159.1"/>
    <property type="molecule type" value="Genomic_DNA"/>
</dbReference>
<evidence type="ECO:0000256" key="1">
    <source>
        <dbReference type="SAM" id="MobiDB-lite"/>
    </source>
</evidence>
<feature type="region of interest" description="Disordered" evidence="1">
    <location>
        <begin position="225"/>
        <end position="247"/>
    </location>
</feature>
<dbReference type="InterPro" id="IPR036249">
    <property type="entry name" value="Thioredoxin-like_sf"/>
</dbReference>
<comment type="caution">
    <text evidence="2">The sequence shown here is derived from an EMBL/GenBank/DDBJ whole genome shotgun (WGS) entry which is preliminary data.</text>
</comment>
<organism evidence="2 3">
    <name type="scientific">Luedemannella helvata</name>
    <dbReference type="NCBI Taxonomy" id="349315"/>
    <lineage>
        <taxon>Bacteria</taxon>
        <taxon>Bacillati</taxon>
        <taxon>Actinomycetota</taxon>
        <taxon>Actinomycetes</taxon>
        <taxon>Micromonosporales</taxon>
        <taxon>Micromonosporaceae</taxon>
        <taxon>Luedemannella</taxon>
    </lineage>
</organism>
<dbReference type="RefSeq" id="WP_344083423.1">
    <property type="nucleotide sequence ID" value="NZ_BAAALS010000018.1"/>
</dbReference>
<dbReference type="Proteomes" id="UP001500655">
    <property type="component" value="Unassembled WGS sequence"/>
</dbReference>
<proteinExistence type="predicted"/>
<dbReference type="Pfam" id="PF05988">
    <property type="entry name" value="DUF899"/>
    <property type="match status" value="1"/>
</dbReference>
<accession>A0ABP4WY18</accession>
<gene>
    <name evidence="2" type="ORF">GCM10009681_37790</name>
</gene>
<sequence length="247" mass="28049">MALPTVVARDEWLAARKELLAREKELTRARDALNTARRNLPMVRVDKEYTFEGPDGPATLTDLFAGQRQLIVQHVMFGPDWDKACPSCTATTDELSDGLISHLRARQTEYVLVSRTPMDKIQKYRAERGWTLPWYSSLGSDFNYDYHVTIDASVRPVMFNYRGPEELTAAGFDWVLKDQPSEQPGMSCFLRDGDEIYHTYSTYGRGTEAMGGAYGLLDLTALGRQEEWEEPKGRADKPNAPEPSFRE</sequence>
<dbReference type="InterPro" id="IPR010296">
    <property type="entry name" value="DUF899_thioredox"/>
</dbReference>
<protein>
    <submittedName>
        <fullName evidence="2">DUF899 domain-containing protein</fullName>
    </submittedName>
</protein>
<keyword evidence="3" id="KW-1185">Reference proteome</keyword>
<dbReference type="SUPFAM" id="SSF52833">
    <property type="entry name" value="Thioredoxin-like"/>
    <property type="match status" value="1"/>
</dbReference>
<reference evidence="3" key="1">
    <citation type="journal article" date="2019" name="Int. J. Syst. Evol. Microbiol.">
        <title>The Global Catalogue of Microorganisms (GCM) 10K type strain sequencing project: providing services to taxonomists for standard genome sequencing and annotation.</title>
        <authorList>
            <consortium name="The Broad Institute Genomics Platform"/>
            <consortium name="The Broad Institute Genome Sequencing Center for Infectious Disease"/>
            <person name="Wu L."/>
            <person name="Ma J."/>
        </authorList>
    </citation>
    <scope>NUCLEOTIDE SEQUENCE [LARGE SCALE GENOMIC DNA]</scope>
    <source>
        <strain evidence="3">JCM 13249</strain>
    </source>
</reference>
<evidence type="ECO:0000313" key="2">
    <source>
        <dbReference type="EMBL" id="GAA1763159.1"/>
    </source>
</evidence>
<evidence type="ECO:0000313" key="3">
    <source>
        <dbReference type="Proteomes" id="UP001500655"/>
    </source>
</evidence>
<name>A0ABP4WY18_9ACTN</name>